<dbReference type="SUPFAM" id="SSF52540">
    <property type="entry name" value="P-loop containing nucleoside triphosphate hydrolases"/>
    <property type="match status" value="2"/>
</dbReference>
<dbReference type="InterPro" id="IPR027417">
    <property type="entry name" value="P-loop_NTPase"/>
</dbReference>
<dbReference type="Gene3D" id="3.40.50.150">
    <property type="entry name" value="Vaccinia Virus protein VP39"/>
    <property type="match status" value="1"/>
</dbReference>
<keyword evidence="4" id="KW-0378">Hydrolase</keyword>
<dbReference type="SUPFAM" id="SSF53335">
    <property type="entry name" value="S-adenosyl-L-methionine-dependent methyltransferases"/>
    <property type="match status" value="1"/>
</dbReference>
<keyword evidence="4" id="KW-0547">Nucleotide-binding</keyword>
<keyword evidence="1" id="KW-0175">Coiled coil</keyword>
<name>A0A2A6EIF1_PREIN</name>
<feature type="region of interest" description="Disordered" evidence="2">
    <location>
        <begin position="572"/>
        <end position="607"/>
    </location>
</feature>
<dbReference type="GO" id="GO:0006304">
    <property type="term" value="P:DNA modification"/>
    <property type="evidence" value="ECO:0007669"/>
    <property type="project" value="InterPro"/>
</dbReference>
<dbReference type="GO" id="GO:0004386">
    <property type="term" value="F:helicase activity"/>
    <property type="evidence" value="ECO:0007669"/>
    <property type="project" value="UniProtKB-KW"/>
</dbReference>
<dbReference type="PANTHER" id="PTHR41313:SF1">
    <property type="entry name" value="DNA METHYLASE ADENINE-SPECIFIC DOMAIN-CONTAINING PROTEIN"/>
    <property type="match status" value="1"/>
</dbReference>
<dbReference type="EMBL" id="NSLY01000002">
    <property type="protein sequence ID" value="PDP61285.1"/>
    <property type="molecule type" value="Genomic_DNA"/>
</dbReference>
<feature type="domain" description="Helicase C-terminal" evidence="3">
    <location>
        <begin position="1587"/>
        <end position="1766"/>
    </location>
</feature>
<dbReference type="PANTHER" id="PTHR41313">
    <property type="entry name" value="ADENINE-SPECIFIC METHYLTRANSFERASE"/>
    <property type="match status" value="1"/>
</dbReference>
<feature type="compositionally biased region" description="Basic and acidic residues" evidence="2">
    <location>
        <begin position="686"/>
        <end position="696"/>
    </location>
</feature>
<dbReference type="CDD" id="cd02440">
    <property type="entry name" value="AdoMet_MTases"/>
    <property type="match status" value="1"/>
</dbReference>
<feature type="coiled-coil region" evidence="1">
    <location>
        <begin position="1290"/>
        <end position="1339"/>
    </location>
</feature>
<keyword evidence="4" id="KW-0067">ATP-binding</keyword>
<dbReference type="SMART" id="SM00490">
    <property type="entry name" value="HELICc"/>
    <property type="match status" value="1"/>
</dbReference>
<feature type="compositionally biased region" description="Acidic residues" evidence="2">
    <location>
        <begin position="2007"/>
        <end position="2018"/>
    </location>
</feature>
<gene>
    <name evidence="4" type="ORF">CLI71_00900</name>
</gene>
<dbReference type="InterPro" id="IPR021341">
    <property type="entry name" value="DUF2958"/>
</dbReference>
<dbReference type="InterPro" id="IPR001650">
    <property type="entry name" value="Helicase_C-like"/>
</dbReference>
<dbReference type="Gene3D" id="3.40.50.300">
    <property type="entry name" value="P-loop containing nucleotide triphosphate hydrolases"/>
    <property type="match status" value="2"/>
</dbReference>
<evidence type="ECO:0000313" key="5">
    <source>
        <dbReference type="Proteomes" id="UP000219058"/>
    </source>
</evidence>
<keyword evidence="4" id="KW-0347">Helicase</keyword>
<dbReference type="PROSITE" id="PS51194">
    <property type="entry name" value="HELICASE_CTER"/>
    <property type="match status" value="1"/>
</dbReference>
<dbReference type="GO" id="GO:0009007">
    <property type="term" value="F:site-specific DNA-methyltransferase (adenine-specific) activity"/>
    <property type="evidence" value="ECO:0007669"/>
    <property type="project" value="UniProtKB-EC"/>
</dbReference>
<evidence type="ECO:0000313" key="4">
    <source>
        <dbReference type="EMBL" id="PDP61285.1"/>
    </source>
</evidence>
<feature type="region of interest" description="Disordered" evidence="2">
    <location>
        <begin position="1999"/>
        <end position="2076"/>
    </location>
</feature>
<evidence type="ECO:0000259" key="3">
    <source>
        <dbReference type="PROSITE" id="PS51194"/>
    </source>
</evidence>
<accession>A0A2A6EIF1</accession>
<dbReference type="Pfam" id="PF07669">
    <property type="entry name" value="Eco57I"/>
    <property type="match status" value="1"/>
</dbReference>
<dbReference type="Pfam" id="PF11171">
    <property type="entry name" value="DUF2958"/>
    <property type="match status" value="1"/>
</dbReference>
<dbReference type="Pfam" id="PF00271">
    <property type="entry name" value="Helicase_C"/>
    <property type="match status" value="1"/>
</dbReference>
<dbReference type="InterPro" id="IPR052933">
    <property type="entry name" value="DNA_Protect_Modify"/>
</dbReference>
<sequence>MAYNKKEVLQANTEAIRVVLRLEKERREATEAEKVLLRGYQGFGGLKCVLNRTDNPDDIRYWSASEQHLFEPTQRLKQMIYRKSVDANTAKRYWESIKASVLTSFYTDTRIVSAIADALAVSGVHIRRCLDPSAGMGAFSETFAGRCGAVDAMEKDLLTARISQALHPYGQGNIIVQNQPFEAIAPLEDKDKYDLVTSNIPFGDFMVYDREYSKGKDILKRESTRTIHNYFFVKGLDCTKEGGLLAFITSQGVLDSPKNEAIRRYLMQNSRLISAIRLPSGMFSENAGTEVGSDLIVLQKQSGKEIREGIEQQFVQTTAVPKGDGFSIAFNHNSLFEGEWNDIAHRTIATERTMGTDPYGKPAWEYKFTGGIEEMAESLRRQLSLEVEQRLDRKLYETGVPMTEAERQAEAEKQLRKLGVMVDLPEEEPKVDKEADNAYNLMPDSIRKQLPKLYATENQLIGDKTAYARYFFPLGAYTAYLLEYDPKERLGFGAVTMGYGWELGYISLDEMEEVKIHGLGIERDLYFSPTKLHEIAELEEIVQGRYTKAVVAEVPEVTVVETPQTVVQEKEALEKSLSDVPPTKEEIVVSEEPKQEQTPSFPESVPEGVPTLILHRQYKAEEPVIRTDLEAPRKMNGQMVFFDDDHHPVPVMDARADNSPTEPLLFAPEEYNLWNQEVTRVNQEIKEQGERPKKTSQEVLPQTAPTASSNKVPAGKRTQGNKKKAETRYYQTTLFDMMEEVEQRVPQPIQQVKKEFDASPRPFLSSPTSHLRDGSIVFQNGQIGFLSDLKRQATFNPMDLPHAQLSRLKAYIEIRESYHRLYDYEAGNHTEDSEERKKLNRLYDDYVGRWGYFNQKANTDVIKMDATGLEMLFLEHSENGKYIKADIFDHPTAFSSTELTVAADPMEALGASLNKYGTVELSYMSSLLPDMEESDIISALEGRIYYNPEEDAYEVADKFISGNIIEKEERIASWLLDHPEHEEAKQSLAALMAARPTPIPFADLDFNFGERWIPSKVYGEFASEFFGTDVGITYHANMDEYSIVCDRKNANIWHKYAVRGEFRRYDGINLLKHALHNTIPDINKSKEVRDSVTGETKTIKVRDGHAIQMANAKIEEIRQGFVDWLGRTPDTFKQQLSDRYNRLFNCFVRPNFDGTHQSFPDLDLKRLGIPDLYKSQKDAVWMLKTNGGGICDHEVGAGKTLIMCTAAYEMKRLGLANKTMIIGLKANVFDIADTFRKAYPNAKILYPGKDDFTKQNRQRIFNDIKNNDWDCIILTHEQFGMIPQALEIQEAILQKEMDSVEENLEVLRQQGADISRAMLKGLEKRKQTLEAKLLDIQDSIADRKDDVVDFKMMGIDHLFVDESHQFKNLMFNTRHDRVSGLGNPDGSQRALNMLFAIRTIQERSGKDLGATFLSGTTISNSLTELYLLFKYLRPQALEKQGINSFDAWAAVFAKKSTDYEFSITNDIIQKERFRTFIKVPELASFYAEICDFRTAKDIGIDRPEKNEILHNIPPTPEQEVFIGKLMEFAKSGDATLLGREPLSEKEEKAKMLIATDYARKMSLDLRMIDLEGYSDHIDNKASHCAKMLNDYYQKFDAQKGTQFVFSDLGTYKPGEWNVYSEIKRKLVEDYHIPSYEIRFIQESKNEKAKKAMVEAMNRGDIRIIFGSTSMLGTGVNAQQRAVAIHHLDTPWRPSDLEQRNGRAIRKGNLVAKEFADNKVDVIIYAVERSLDSYKFNLLHNKQLFINQLKTNTLGSRTIDEGSMDEDSGMNFSEYVAVLSGNTDLLDKAKLDKKIATLESERKNFLRERDTATGKLAEIDSSVSFHSDKIKEAKADLECFEKRVERDAEGLPINKLTIKGVEGSTDIKVIAVRLHEIDEKARTKGEYNKIGEIYGFSVMVKTESTSKDLFDCSVNRFFVKGQESIYYTYNNGKLATDPKLACENFINALERIKKVIESHEKEMEKVSANKEVYTTIASGSWKKEDELRSLKGQAAELDRKIALTLAPPEEEKETEEEKQEQEYGVSGKEPTQETRSSADPISHKQTENTPPSEQVTQTSQDNRGVMNQVVISKPKWR</sequence>
<dbReference type="Proteomes" id="UP000219058">
    <property type="component" value="Unassembled WGS sequence"/>
</dbReference>
<dbReference type="InterPro" id="IPR029063">
    <property type="entry name" value="SAM-dependent_MTases_sf"/>
</dbReference>
<dbReference type="RefSeq" id="WP_097549345.1">
    <property type="nucleotide sequence ID" value="NZ_NSLY01000002.1"/>
</dbReference>
<evidence type="ECO:0000256" key="2">
    <source>
        <dbReference type="SAM" id="MobiDB-lite"/>
    </source>
</evidence>
<feature type="coiled-coil region" evidence="1">
    <location>
        <begin position="1941"/>
        <end position="1968"/>
    </location>
</feature>
<protein>
    <submittedName>
        <fullName evidence="4">Helicase</fullName>
    </submittedName>
</protein>
<reference evidence="4 5" key="1">
    <citation type="submission" date="2017-09" db="EMBL/GenBank/DDBJ databases">
        <title>Phase variable restriction modification systems are present in the genome sequences of periodontal pathogens Prevotella intermedia, Tannerella forsythia and Porphyromonas gingivalis.</title>
        <authorList>
            <person name="Haigh R.D."/>
            <person name="Crawford L."/>
            <person name="Ralph J."/>
            <person name="Wanford J."/>
            <person name="Vartoukian S.R."/>
            <person name="Hijazib K."/>
            <person name="Wade W."/>
            <person name="Oggioni M.R."/>
        </authorList>
    </citation>
    <scope>NUCLEOTIDE SEQUENCE [LARGE SCALE GENOMIC DNA]</scope>
    <source>
        <strain evidence="4 5">WW2834</strain>
    </source>
</reference>
<feature type="compositionally biased region" description="Basic and acidic residues" evidence="2">
    <location>
        <begin position="572"/>
        <end position="595"/>
    </location>
</feature>
<feature type="compositionally biased region" description="Polar residues" evidence="2">
    <location>
        <begin position="697"/>
        <end position="711"/>
    </location>
</feature>
<proteinExistence type="predicted"/>
<organism evidence="4 5">
    <name type="scientific">Prevotella intermedia</name>
    <dbReference type="NCBI Taxonomy" id="28131"/>
    <lineage>
        <taxon>Bacteria</taxon>
        <taxon>Pseudomonadati</taxon>
        <taxon>Bacteroidota</taxon>
        <taxon>Bacteroidia</taxon>
        <taxon>Bacteroidales</taxon>
        <taxon>Prevotellaceae</taxon>
        <taxon>Prevotella</taxon>
    </lineage>
</organism>
<feature type="coiled-coil region" evidence="1">
    <location>
        <begin position="1787"/>
        <end position="1842"/>
    </location>
</feature>
<feature type="compositionally biased region" description="Polar residues" evidence="2">
    <location>
        <begin position="2046"/>
        <end position="2061"/>
    </location>
</feature>
<evidence type="ECO:0000256" key="1">
    <source>
        <dbReference type="SAM" id="Coils"/>
    </source>
</evidence>
<feature type="region of interest" description="Disordered" evidence="2">
    <location>
        <begin position="686"/>
        <end position="724"/>
    </location>
</feature>
<comment type="caution">
    <text evidence="4">The sequence shown here is derived from an EMBL/GenBank/DDBJ whole genome shotgun (WGS) entry which is preliminary data.</text>
</comment>
<dbReference type="InterPro" id="IPR011639">
    <property type="entry name" value="MethylTrfase_TaqI-like_dom"/>
</dbReference>